<dbReference type="STRING" id="1661398.A0A482VNP6"/>
<accession>A0A482VNP6</accession>
<evidence type="ECO:0000313" key="2">
    <source>
        <dbReference type="Proteomes" id="UP000292052"/>
    </source>
</evidence>
<proteinExistence type="predicted"/>
<dbReference type="InterPro" id="IPR036397">
    <property type="entry name" value="RNaseH_sf"/>
</dbReference>
<dbReference type="AlphaFoldDB" id="A0A482VNP6"/>
<evidence type="ECO:0008006" key="3">
    <source>
        <dbReference type="Google" id="ProtNLM"/>
    </source>
</evidence>
<comment type="caution">
    <text evidence="1">The sequence shown here is derived from an EMBL/GenBank/DDBJ whole genome shotgun (WGS) entry which is preliminary data.</text>
</comment>
<dbReference type="Gene3D" id="3.30.420.10">
    <property type="entry name" value="Ribonuclease H-like superfamily/Ribonuclease H"/>
    <property type="match status" value="1"/>
</dbReference>
<dbReference type="EMBL" id="QDEB01081022">
    <property type="protein sequence ID" value="RZC34323.1"/>
    <property type="molecule type" value="Genomic_DNA"/>
</dbReference>
<organism evidence="1 2">
    <name type="scientific">Asbolus verrucosus</name>
    <name type="common">Desert ironclad beetle</name>
    <dbReference type="NCBI Taxonomy" id="1661398"/>
    <lineage>
        <taxon>Eukaryota</taxon>
        <taxon>Metazoa</taxon>
        <taxon>Ecdysozoa</taxon>
        <taxon>Arthropoda</taxon>
        <taxon>Hexapoda</taxon>
        <taxon>Insecta</taxon>
        <taxon>Pterygota</taxon>
        <taxon>Neoptera</taxon>
        <taxon>Endopterygota</taxon>
        <taxon>Coleoptera</taxon>
        <taxon>Polyphaga</taxon>
        <taxon>Cucujiformia</taxon>
        <taxon>Tenebrionidae</taxon>
        <taxon>Pimeliinae</taxon>
        <taxon>Asbolus</taxon>
    </lineage>
</organism>
<sequence length="81" mass="9928">MGWPTNSPDMNHIEHLWDTLERAIRERQPIQNFQQLEELLIQEWELLPQERITNLIESMPRRCAELIRARGDHIHYYKCLY</sequence>
<dbReference type="GO" id="GO:0003676">
    <property type="term" value="F:nucleic acid binding"/>
    <property type="evidence" value="ECO:0007669"/>
    <property type="project" value="InterPro"/>
</dbReference>
<dbReference type="Proteomes" id="UP000292052">
    <property type="component" value="Unassembled WGS sequence"/>
</dbReference>
<evidence type="ECO:0000313" key="1">
    <source>
        <dbReference type="EMBL" id="RZC34323.1"/>
    </source>
</evidence>
<protein>
    <recommendedName>
        <fullName evidence="3">DDE 3 domain containing protein</fullName>
    </recommendedName>
</protein>
<dbReference type="OrthoDB" id="10002463at2759"/>
<keyword evidence="2" id="KW-1185">Reference proteome</keyword>
<name>A0A482VNP6_ASBVE</name>
<gene>
    <name evidence="1" type="ORF">BDFB_013278</name>
</gene>
<reference evidence="1 2" key="1">
    <citation type="submission" date="2017-03" db="EMBL/GenBank/DDBJ databases">
        <title>Genome of the blue death feigning beetle - Asbolus verrucosus.</title>
        <authorList>
            <person name="Rider S.D."/>
        </authorList>
    </citation>
    <scope>NUCLEOTIDE SEQUENCE [LARGE SCALE GENOMIC DNA]</scope>
    <source>
        <strain evidence="1">Butters</strain>
        <tissue evidence="1">Head and leg muscle</tissue>
    </source>
</reference>